<name>A0A9X2I482_9GAMM</name>
<protein>
    <submittedName>
        <fullName evidence="1">TIGR02444 family protein</fullName>
    </submittedName>
</protein>
<dbReference type="Pfam" id="PF09523">
    <property type="entry name" value="DUF2390"/>
    <property type="match status" value="1"/>
</dbReference>
<sequence length="154" mass="17881">MSESLWHFALWLYRQPDVEDLCLELQDRHGADVPLLLCYAWLDSRGQALAPALHEHLEREATRWQNEIISPLREARRAMKRETDIEPLRERVKACELEAEKALLERFESLVSHAQTLAAPDHSLCHQYLNQLGVNGDKQQTSLALLQKTDEFRV</sequence>
<dbReference type="RefSeq" id="WP_253968750.1">
    <property type="nucleotide sequence ID" value="NZ_JAMFTH010000005.1"/>
</dbReference>
<gene>
    <name evidence="1" type="ORF">M6D89_14220</name>
</gene>
<dbReference type="AlphaFoldDB" id="A0A9X2I482"/>
<accession>A0A9X2I482</accession>
<dbReference type="InterPro" id="IPR012659">
    <property type="entry name" value="CHP02444"/>
</dbReference>
<dbReference type="NCBIfam" id="TIGR02444">
    <property type="entry name" value="TIGR02444 family protein"/>
    <property type="match status" value="1"/>
</dbReference>
<proteinExistence type="predicted"/>
<dbReference type="EMBL" id="JAMFTH010000005">
    <property type="protein sequence ID" value="MCP8900458.1"/>
    <property type="molecule type" value="Genomic_DNA"/>
</dbReference>
<reference evidence="1" key="2">
    <citation type="submission" date="2023-01" db="EMBL/GenBank/DDBJ databases">
        <title>Gilvimarinus xylanilyticus HB14 isolated from Caulerpa lentillifera aquaculture base in Hainan, China.</title>
        <authorList>
            <person name="Zhang Y.-J."/>
        </authorList>
    </citation>
    <scope>NUCLEOTIDE SEQUENCE</scope>
    <source>
        <strain evidence="1">HB14</strain>
    </source>
</reference>
<keyword evidence="2" id="KW-1185">Reference proteome</keyword>
<evidence type="ECO:0000313" key="1">
    <source>
        <dbReference type="EMBL" id="MCP8900458.1"/>
    </source>
</evidence>
<comment type="caution">
    <text evidence="1">The sequence shown here is derived from an EMBL/GenBank/DDBJ whole genome shotgun (WGS) entry which is preliminary data.</text>
</comment>
<reference evidence="1" key="1">
    <citation type="submission" date="2022-05" db="EMBL/GenBank/DDBJ databases">
        <authorList>
            <person name="Sun H.-N."/>
        </authorList>
    </citation>
    <scope>NUCLEOTIDE SEQUENCE</scope>
    <source>
        <strain evidence="1">HB14</strain>
    </source>
</reference>
<dbReference type="Proteomes" id="UP001139319">
    <property type="component" value="Unassembled WGS sequence"/>
</dbReference>
<organism evidence="1 2">
    <name type="scientific">Gilvimarinus xylanilyticus</name>
    <dbReference type="NCBI Taxonomy" id="2944139"/>
    <lineage>
        <taxon>Bacteria</taxon>
        <taxon>Pseudomonadati</taxon>
        <taxon>Pseudomonadota</taxon>
        <taxon>Gammaproteobacteria</taxon>
        <taxon>Cellvibrionales</taxon>
        <taxon>Cellvibrionaceae</taxon>
        <taxon>Gilvimarinus</taxon>
    </lineage>
</organism>
<evidence type="ECO:0000313" key="2">
    <source>
        <dbReference type="Proteomes" id="UP001139319"/>
    </source>
</evidence>